<dbReference type="EMBL" id="CAJOBR010093304">
    <property type="protein sequence ID" value="CAF5144086.1"/>
    <property type="molecule type" value="Genomic_DNA"/>
</dbReference>
<dbReference type="Proteomes" id="UP000663848">
    <property type="component" value="Unassembled WGS sequence"/>
</dbReference>
<accession>A0A822G2G1</accession>
<name>A0A822G2G1_9BILA</name>
<protein>
    <submittedName>
        <fullName evidence="2">Uncharacterized protein</fullName>
    </submittedName>
</protein>
<comment type="caution">
    <text evidence="2">The sequence shown here is derived from an EMBL/GenBank/DDBJ whole genome shotgun (WGS) entry which is preliminary data.</text>
</comment>
<dbReference type="AlphaFoldDB" id="A0A822G2G1"/>
<evidence type="ECO:0000313" key="1">
    <source>
        <dbReference type="EMBL" id="CAF5138280.1"/>
    </source>
</evidence>
<organism evidence="2 3">
    <name type="scientific">Rotaria socialis</name>
    <dbReference type="NCBI Taxonomy" id="392032"/>
    <lineage>
        <taxon>Eukaryota</taxon>
        <taxon>Metazoa</taxon>
        <taxon>Spiralia</taxon>
        <taxon>Gnathifera</taxon>
        <taxon>Rotifera</taxon>
        <taxon>Eurotatoria</taxon>
        <taxon>Bdelloidea</taxon>
        <taxon>Philodinida</taxon>
        <taxon>Philodinidae</taxon>
        <taxon>Rotaria</taxon>
    </lineage>
</organism>
<feature type="non-terminal residue" evidence="2">
    <location>
        <position position="1"/>
    </location>
</feature>
<dbReference type="EMBL" id="CAJOBR010089459">
    <property type="protein sequence ID" value="CAF5138280.1"/>
    <property type="molecule type" value="Genomic_DNA"/>
</dbReference>
<sequence length="62" mass="7552">QPFDYAKYRREIEQQQRILDQHYRKIQNVQTPTRQTSEAEFYLGAGRRALIEKEIHSMRESI</sequence>
<evidence type="ECO:0000313" key="3">
    <source>
        <dbReference type="Proteomes" id="UP000663848"/>
    </source>
</evidence>
<feature type="non-terminal residue" evidence="2">
    <location>
        <position position="62"/>
    </location>
</feature>
<gene>
    <name evidence="1" type="ORF">QYT958_LOCUS47461</name>
    <name evidence="2" type="ORF">QYT958_LOCUS47987</name>
</gene>
<evidence type="ECO:0000313" key="2">
    <source>
        <dbReference type="EMBL" id="CAF5144086.1"/>
    </source>
</evidence>
<reference evidence="2" key="1">
    <citation type="submission" date="2021-02" db="EMBL/GenBank/DDBJ databases">
        <authorList>
            <person name="Nowell W R."/>
        </authorList>
    </citation>
    <scope>NUCLEOTIDE SEQUENCE</scope>
</reference>
<proteinExistence type="predicted"/>